<evidence type="ECO:0000256" key="3">
    <source>
        <dbReference type="ARBA" id="ARBA00005371"/>
    </source>
</evidence>
<dbReference type="GO" id="GO:0008380">
    <property type="term" value="P:RNA splicing"/>
    <property type="evidence" value="ECO:0007669"/>
    <property type="project" value="UniProtKB-KW"/>
</dbReference>
<dbReference type="InterPro" id="IPR047313">
    <property type="entry name" value="SMN_C"/>
</dbReference>
<dbReference type="CDD" id="cd21182">
    <property type="entry name" value="Tudor_SMN_SPF30-like"/>
    <property type="match status" value="1"/>
</dbReference>
<dbReference type="SUPFAM" id="SSF63748">
    <property type="entry name" value="Tudor/PWWP/MBT"/>
    <property type="match status" value="1"/>
</dbReference>
<dbReference type="Gene3D" id="3.40.190.10">
    <property type="entry name" value="Periplasmic binding protein-like II"/>
    <property type="match status" value="1"/>
</dbReference>
<dbReference type="GO" id="GO:0030018">
    <property type="term" value="C:Z disc"/>
    <property type="evidence" value="ECO:0007669"/>
    <property type="project" value="UniProtKB-SubCell"/>
</dbReference>
<evidence type="ECO:0000259" key="9">
    <source>
        <dbReference type="PROSITE" id="PS50304"/>
    </source>
</evidence>
<evidence type="ECO:0000256" key="7">
    <source>
        <dbReference type="ARBA" id="ARBA00034695"/>
    </source>
</evidence>
<feature type="compositionally biased region" description="Basic residues" evidence="8">
    <location>
        <begin position="124"/>
        <end position="139"/>
    </location>
</feature>
<dbReference type="Pfam" id="PF20636">
    <property type="entry name" value="SMN_G2-BD"/>
    <property type="match status" value="1"/>
</dbReference>
<dbReference type="SMART" id="SM00333">
    <property type="entry name" value="TUDOR"/>
    <property type="match status" value="1"/>
</dbReference>
<name>A0A7I5E609_HAECO</name>
<dbReference type="AlphaFoldDB" id="A0A7I5E609"/>
<keyword evidence="5" id="KW-0508">mRNA splicing</keyword>
<evidence type="ECO:0000313" key="10">
    <source>
        <dbReference type="Proteomes" id="UP000025227"/>
    </source>
</evidence>
<keyword evidence="10" id="KW-1185">Reference proteome</keyword>
<dbReference type="InterPro" id="IPR010304">
    <property type="entry name" value="SMN_Tudor"/>
</dbReference>
<dbReference type="InterPro" id="IPR049481">
    <property type="entry name" value="SMN_G2-BD"/>
</dbReference>
<dbReference type="OrthoDB" id="197400at2759"/>
<sequence length="209" mass="23180">MSFVYRKDESVENEDVWDDTELIKMYEHSVSATYCKLGAAATSNCWSVGDSCLARYSEDDLYYPAKIEEIREEKPDQPGYLVRYEGYGNTDWVSADDIVPATSDDGSQEDGNVNMDSAPENTPVKRHAVKTSKSKKGRTSRKESSTSGRLLADRPHPTIPSIAPPPPSVLAGLSVPDEAEALSSMLMSWYMSGYHTGYYQAVKDLNSKK</sequence>
<organism evidence="10 11">
    <name type="scientific">Haemonchus contortus</name>
    <name type="common">Barber pole worm</name>
    <dbReference type="NCBI Taxonomy" id="6289"/>
    <lineage>
        <taxon>Eukaryota</taxon>
        <taxon>Metazoa</taxon>
        <taxon>Ecdysozoa</taxon>
        <taxon>Nematoda</taxon>
        <taxon>Chromadorea</taxon>
        <taxon>Rhabditida</taxon>
        <taxon>Rhabditina</taxon>
        <taxon>Rhabditomorpha</taxon>
        <taxon>Strongyloidea</taxon>
        <taxon>Trichostrongylidae</taxon>
        <taxon>Haemonchus</taxon>
    </lineage>
</organism>
<evidence type="ECO:0000313" key="11">
    <source>
        <dbReference type="WBParaSite" id="HCON_00020730-00001"/>
    </source>
</evidence>
<dbReference type="CDD" id="cd22852">
    <property type="entry name" value="SMN_C"/>
    <property type="match status" value="1"/>
</dbReference>
<dbReference type="OMA" id="NMDSAPE"/>
<dbReference type="PANTHER" id="PTHR39267">
    <property type="entry name" value="SURVIVAL MOTOR NEURON-LIKE PROTEIN 1"/>
    <property type="match status" value="1"/>
</dbReference>
<evidence type="ECO:0000256" key="5">
    <source>
        <dbReference type="ARBA" id="ARBA00023187"/>
    </source>
</evidence>
<dbReference type="GO" id="GO:0015030">
    <property type="term" value="C:Cajal body"/>
    <property type="evidence" value="ECO:0007669"/>
    <property type="project" value="UniProtKB-SubCell"/>
</dbReference>
<protein>
    <submittedName>
        <fullName evidence="11">Tudor domain-containing protein</fullName>
    </submittedName>
</protein>
<dbReference type="WBParaSite" id="HCON_00020730-00001">
    <property type="protein sequence ID" value="HCON_00020730-00001"/>
    <property type="gene ID" value="HCON_00020730"/>
</dbReference>
<feature type="region of interest" description="Disordered" evidence="8">
    <location>
        <begin position="95"/>
        <end position="165"/>
    </location>
</feature>
<dbReference type="PROSITE" id="PS50304">
    <property type="entry name" value="TUDOR"/>
    <property type="match status" value="1"/>
</dbReference>
<dbReference type="PANTHER" id="PTHR39267:SF1">
    <property type="entry name" value="SURVIVAL MOTOR NEURON PROTEIN"/>
    <property type="match status" value="1"/>
</dbReference>
<dbReference type="Pfam" id="PF20635">
    <property type="entry name" value="SMN_YG-box"/>
    <property type="match status" value="1"/>
</dbReference>
<keyword evidence="6" id="KW-0539">Nucleus</keyword>
<comment type="similarity">
    <text evidence="3">Belongs to the SMN family.</text>
</comment>
<evidence type="ECO:0000256" key="2">
    <source>
        <dbReference type="ARBA" id="ARBA00004408"/>
    </source>
</evidence>
<proteinExistence type="inferred from homology"/>
<keyword evidence="4" id="KW-0507">mRNA processing</keyword>
<dbReference type="Proteomes" id="UP000025227">
    <property type="component" value="Unplaced"/>
</dbReference>
<accession>A0A7I5E609</accession>
<dbReference type="Gene3D" id="2.30.30.140">
    <property type="match status" value="1"/>
</dbReference>
<dbReference type="GO" id="GO:0006397">
    <property type="term" value="P:mRNA processing"/>
    <property type="evidence" value="ECO:0007669"/>
    <property type="project" value="UniProtKB-KW"/>
</dbReference>
<dbReference type="InterPro" id="IPR002999">
    <property type="entry name" value="Tudor"/>
</dbReference>
<dbReference type="Pfam" id="PF06003">
    <property type="entry name" value="SMN_Tudor"/>
    <property type="match status" value="1"/>
</dbReference>
<evidence type="ECO:0000256" key="1">
    <source>
        <dbReference type="ARBA" id="ARBA00004216"/>
    </source>
</evidence>
<dbReference type="GO" id="GO:0003723">
    <property type="term" value="F:RNA binding"/>
    <property type="evidence" value="ECO:0007669"/>
    <property type="project" value="InterPro"/>
</dbReference>
<evidence type="ECO:0000256" key="4">
    <source>
        <dbReference type="ARBA" id="ARBA00022664"/>
    </source>
</evidence>
<dbReference type="InterPro" id="IPR040424">
    <property type="entry name" value="Smn1"/>
</dbReference>
<dbReference type="GO" id="GO:0097504">
    <property type="term" value="C:Gemini of Cajal bodies"/>
    <property type="evidence" value="ECO:0007669"/>
    <property type="project" value="UniProtKB-SubCell"/>
</dbReference>
<evidence type="ECO:0000256" key="8">
    <source>
        <dbReference type="SAM" id="MobiDB-lite"/>
    </source>
</evidence>
<reference evidence="11" key="1">
    <citation type="submission" date="2020-12" db="UniProtKB">
        <authorList>
            <consortium name="WormBaseParasite"/>
        </authorList>
    </citation>
    <scope>IDENTIFICATION</scope>
    <source>
        <strain evidence="11">MHco3</strain>
    </source>
</reference>
<evidence type="ECO:0000256" key="6">
    <source>
        <dbReference type="ARBA" id="ARBA00023242"/>
    </source>
</evidence>
<feature type="domain" description="Tudor" evidence="9">
    <location>
        <begin position="45"/>
        <end position="108"/>
    </location>
</feature>
<comment type="subcellular location">
    <subcellularLocation>
        <location evidence="1">Cytoplasm</location>
        <location evidence="1">Myofibril</location>
        <location evidence="1">Sarcomere</location>
        <location evidence="1">Z line</location>
    </subcellularLocation>
    <subcellularLocation>
        <location evidence="2">Nucleus</location>
        <location evidence="2">Cajal body</location>
    </subcellularLocation>
    <subcellularLocation>
        <location evidence="7">Nucleus</location>
        <location evidence="7">Gem</location>
    </subcellularLocation>
</comment>